<feature type="domain" description="PTS EIIC type-1" evidence="11">
    <location>
        <begin position="67"/>
        <end position="421"/>
    </location>
</feature>
<keyword evidence="5" id="KW-0762">Sugar transport</keyword>
<proteinExistence type="inferred from homology"/>
<keyword evidence="4" id="KW-1003">Cell membrane</keyword>
<evidence type="ECO:0000256" key="10">
    <source>
        <dbReference type="SAM" id="Phobius"/>
    </source>
</evidence>
<organism evidence="12 13">
    <name type="scientific">Subdoligranulum variabile</name>
    <dbReference type="NCBI Taxonomy" id="214851"/>
    <lineage>
        <taxon>Bacteria</taxon>
        <taxon>Bacillati</taxon>
        <taxon>Bacillota</taxon>
        <taxon>Clostridia</taxon>
        <taxon>Eubacteriales</taxon>
        <taxon>Oscillospiraceae</taxon>
        <taxon>Subdoligranulum</taxon>
    </lineage>
</organism>
<comment type="caution">
    <text evidence="12">The sequence shown here is derived from an EMBL/GenBank/DDBJ whole genome shotgun (WGS) entry which is preliminary data.</text>
</comment>
<dbReference type="GO" id="GO:0008194">
    <property type="term" value="F:UDP-glycosyltransferase activity"/>
    <property type="evidence" value="ECO:0007669"/>
    <property type="project" value="InterPro"/>
</dbReference>
<dbReference type="InterPro" id="IPR003352">
    <property type="entry name" value="PTS_EIIC"/>
</dbReference>
<dbReference type="PANTHER" id="PTHR30175:SF1">
    <property type="entry name" value="PTS SYSTEM ARBUTIN-, CELLOBIOSE-, AND SALICIN-SPECIFIC EIIBC COMPONENT-RELATED"/>
    <property type="match status" value="1"/>
</dbReference>
<keyword evidence="9 10" id="KW-0472">Membrane</keyword>
<dbReference type="Pfam" id="PF06722">
    <property type="entry name" value="EryCIII-like_C"/>
    <property type="match status" value="1"/>
</dbReference>
<keyword evidence="7 10" id="KW-0812">Transmembrane</keyword>
<gene>
    <name evidence="12" type="ORF">K8V20_12030</name>
</gene>
<protein>
    <submittedName>
        <fullName evidence="12">PTS transporter subunit EIIC</fullName>
    </submittedName>
</protein>
<evidence type="ECO:0000256" key="9">
    <source>
        <dbReference type="ARBA" id="ARBA00023136"/>
    </source>
</evidence>
<evidence type="ECO:0000256" key="5">
    <source>
        <dbReference type="ARBA" id="ARBA00022597"/>
    </source>
</evidence>
<dbReference type="Pfam" id="PF02378">
    <property type="entry name" value="PTS_EIIC"/>
    <property type="match status" value="1"/>
</dbReference>
<dbReference type="FunFam" id="3.40.50.2000:FF:000072">
    <property type="entry name" value="Glycosyl transferase"/>
    <property type="match status" value="1"/>
</dbReference>
<name>A0A921ILU3_9FIRM</name>
<dbReference type="Gene3D" id="3.40.50.2000">
    <property type="entry name" value="Glycogen Phosphorylase B"/>
    <property type="match status" value="1"/>
</dbReference>
<dbReference type="GO" id="GO:0090589">
    <property type="term" value="F:protein-phosphocysteine-trehalose phosphotransferase system transporter activity"/>
    <property type="evidence" value="ECO:0007669"/>
    <property type="project" value="TreeGrafter"/>
</dbReference>
<keyword evidence="8 10" id="KW-1133">Transmembrane helix</keyword>
<dbReference type="InterPro" id="IPR050558">
    <property type="entry name" value="PTS_Sugar-Specific_Components"/>
</dbReference>
<comment type="subcellular location">
    <subcellularLocation>
        <location evidence="1">Cell membrane</location>
        <topology evidence="1">Multi-pass membrane protein</topology>
    </subcellularLocation>
</comment>
<evidence type="ECO:0000259" key="11">
    <source>
        <dbReference type="PROSITE" id="PS51103"/>
    </source>
</evidence>
<dbReference type="GO" id="GO:0005886">
    <property type="term" value="C:plasma membrane"/>
    <property type="evidence" value="ECO:0007669"/>
    <property type="project" value="UniProtKB-SubCell"/>
</dbReference>
<accession>A0A921ILU3</accession>
<feature type="transmembrane region" description="Helical" evidence="10">
    <location>
        <begin position="166"/>
        <end position="184"/>
    </location>
</feature>
<feature type="transmembrane region" description="Helical" evidence="10">
    <location>
        <begin position="191"/>
        <end position="216"/>
    </location>
</feature>
<dbReference type="AlphaFoldDB" id="A0A921ILU3"/>
<dbReference type="GO" id="GO:0015771">
    <property type="term" value="P:trehalose transport"/>
    <property type="evidence" value="ECO:0007669"/>
    <property type="project" value="TreeGrafter"/>
</dbReference>
<keyword evidence="3" id="KW-0813">Transport</keyword>
<feature type="transmembrane region" description="Helical" evidence="10">
    <location>
        <begin position="278"/>
        <end position="296"/>
    </location>
</feature>
<evidence type="ECO:0000256" key="1">
    <source>
        <dbReference type="ARBA" id="ARBA00004651"/>
    </source>
</evidence>
<dbReference type="InterPro" id="IPR013013">
    <property type="entry name" value="PTS_EIIC_1"/>
</dbReference>
<evidence type="ECO:0000313" key="12">
    <source>
        <dbReference type="EMBL" id="HJG29356.1"/>
    </source>
</evidence>
<dbReference type="EMBL" id="DYVE01000306">
    <property type="protein sequence ID" value="HJG29356.1"/>
    <property type="molecule type" value="Genomic_DNA"/>
</dbReference>
<evidence type="ECO:0000256" key="6">
    <source>
        <dbReference type="ARBA" id="ARBA00022683"/>
    </source>
</evidence>
<dbReference type="GO" id="GO:0009401">
    <property type="term" value="P:phosphoenolpyruvate-dependent sugar phosphotransferase system"/>
    <property type="evidence" value="ECO:0007669"/>
    <property type="project" value="UniProtKB-KW"/>
</dbReference>
<evidence type="ECO:0000256" key="2">
    <source>
        <dbReference type="ARBA" id="ARBA00009995"/>
    </source>
</evidence>
<feature type="non-terminal residue" evidence="12">
    <location>
        <position position="1"/>
    </location>
</feature>
<feature type="transmembrane region" description="Helical" evidence="10">
    <location>
        <begin position="228"/>
        <end position="247"/>
    </location>
</feature>
<feature type="transmembrane region" description="Helical" evidence="10">
    <location>
        <begin position="308"/>
        <end position="327"/>
    </location>
</feature>
<evidence type="ECO:0000256" key="7">
    <source>
        <dbReference type="ARBA" id="ARBA00022692"/>
    </source>
</evidence>
<feature type="transmembrane region" description="Helical" evidence="10">
    <location>
        <begin position="339"/>
        <end position="363"/>
    </location>
</feature>
<dbReference type="PANTHER" id="PTHR30175">
    <property type="entry name" value="PHOSPHOTRANSFERASE SYSTEM TRANSPORT PROTEIN"/>
    <property type="match status" value="1"/>
</dbReference>
<evidence type="ECO:0000256" key="8">
    <source>
        <dbReference type="ARBA" id="ARBA00022989"/>
    </source>
</evidence>
<reference evidence="12" key="1">
    <citation type="journal article" date="2021" name="PeerJ">
        <title>Extensive microbial diversity within the chicken gut microbiome revealed by metagenomics and culture.</title>
        <authorList>
            <person name="Gilroy R."/>
            <person name="Ravi A."/>
            <person name="Getino M."/>
            <person name="Pursley I."/>
            <person name="Horton D.L."/>
            <person name="Alikhan N.F."/>
            <person name="Baker D."/>
            <person name="Gharbi K."/>
            <person name="Hall N."/>
            <person name="Watson M."/>
            <person name="Adriaenssens E.M."/>
            <person name="Foster-Nyarko E."/>
            <person name="Jarju S."/>
            <person name="Secka A."/>
            <person name="Antonio M."/>
            <person name="Oren A."/>
            <person name="Chaudhuri R.R."/>
            <person name="La Ragione R."/>
            <person name="Hildebrand F."/>
            <person name="Pallen M.J."/>
        </authorList>
    </citation>
    <scope>NUCLEOTIDE SEQUENCE</scope>
    <source>
        <strain evidence="12">ChiBcec21-2208</strain>
    </source>
</reference>
<dbReference type="PROSITE" id="PS51103">
    <property type="entry name" value="PTS_EIIC_TYPE_1"/>
    <property type="match status" value="1"/>
</dbReference>
<feature type="transmembrane region" description="Helical" evidence="10">
    <location>
        <begin position="128"/>
        <end position="146"/>
    </location>
</feature>
<feature type="transmembrane region" description="Helical" evidence="10">
    <location>
        <begin position="95"/>
        <end position="116"/>
    </location>
</feature>
<dbReference type="GO" id="GO:0008982">
    <property type="term" value="F:protein-N(PI)-phosphohistidine-sugar phosphotransferase activity"/>
    <property type="evidence" value="ECO:0007669"/>
    <property type="project" value="InterPro"/>
</dbReference>
<evidence type="ECO:0000313" key="13">
    <source>
        <dbReference type="Proteomes" id="UP000782880"/>
    </source>
</evidence>
<reference evidence="12" key="2">
    <citation type="submission" date="2021-09" db="EMBL/GenBank/DDBJ databases">
        <authorList>
            <person name="Gilroy R."/>
        </authorList>
    </citation>
    <scope>NUCLEOTIDE SEQUENCE</scope>
    <source>
        <strain evidence="12">ChiBcec21-2208</strain>
    </source>
</reference>
<dbReference type="SUPFAM" id="SSF53756">
    <property type="entry name" value="UDP-Glycosyltransferase/glycogen phosphorylase"/>
    <property type="match status" value="1"/>
</dbReference>
<dbReference type="GO" id="GO:0016758">
    <property type="term" value="F:hexosyltransferase activity"/>
    <property type="evidence" value="ECO:0007669"/>
    <property type="project" value="UniProtKB-ARBA"/>
</dbReference>
<keyword evidence="6" id="KW-0598">Phosphotransferase system</keyword>
<dbReference type="Proteomes" id="UP000782880">
    <property type="component" value="Unassembled WGS sequence"/>
</dbReference>
<evidence type="ECO:0000256" key="4">
    <source>
        <dbReference type="ARBA" id="ARBA00022475"/>
    </source>
</evidence>
<evidence type="ECO:0000256" key="3">
    <source>
        <dbReference type="ARBA" id="ARBA00022448"/>
    </source>
</evidence>
<sequence>QIIIGTNVPKVYEELCKLANLTANAPVEDAKAAAEDAAVAKPKLTPKQVGKNIMGYMAGCMTPLIPVLLAGALFRCINSLCGPELLGLYPAESDLYILFDFLYDAAFYFMPILAGFNAAKQLGITPMLGGFIGCILMVPDFAAYATSGEPFTVFGIPCTVTNYAQTVLPIMLSVFFFSVVYKLIKKIMPDVLTTVFTPFLSMLISIPFILCLLAPLGTIVGNAISNGLAWFGTTTGFFGVAVIAALWEFLVLSGMHLALMMPMMASFFETGIQSGPMVSGSFATWACFGVALGAALRLRNKEEKSTAFASFTAGILGGITEPTLYGICFRYSRCFVTSAIGAFVGGAYAGITNVCAYAITFVFTGVQIGKRTAFGSWKAPADGKPLLYSSLGTAFNNWPEYYPILFDAVRDLDIHVFAALGSIDPASLQDVPANVELGQMVPQLDILSQASVFITHAGMGGTGESIYYGVPMIAIPQMDEQAVTAGQIEKLGLGIAFHGKDSVTSQGLKMAIETILQNDSYRETLQEFSADMHSLGGAKASADALVRFLDQ</sequence>
<dbReference type="InterPro" id="IPR002213">
    <property type="entry name" value="UDP_glucos_trans"/>
</dbReference>
<dbReference type="CDD" id="cd03784">
    <property type="entry name" value="GT1_Gtf-like"/>
    <property type="match status" value="1"/>
</dbReference>
<dbReference type="InterPro" id="IPR010610">
    <property type="entry name" value="EryCIII-like_C"/>
</dbReference>
<feature type="transmembrane region" description="Helical" evidence="10">
    <location>
        <begin position="53"/>
        <end position="75"/>
    </location>
</feature>
<comment type="similarity">
    <text evidence="2">Belongs to the UDP-glycosyltransferase family.</text>
</comment>